<keyword evidence="2" id="KW-1185">Reference proteome</keyword>
<accession>A0AAC9PV31</accession>
<dbReference type="AlphaFoldDB" id="A0AAC9PV31"/>
<dbReference type="EMBL" id="CP016076">
    <property type="protein sequence ID" value="APU17737.1"/>
    <property type="molecule type" value="Genomic_DNA"/>
</dbReference>
<evidence type="ECO:0000313" key="1">
    <source>
        <dbReference type="EMBL" id="APU17737.1"/>
    </source>
</evidence>
<reference evidence="2" key="1">
    <citation type="submission" date="2016-06" db="EMBL/GenBank/DDBJ databases">
        <title>Complete genome sequence of Actinoalloteichus fjordicus DSM 46855 (=ADI127-17), type strain of the new species Actinoalloteichus fjordicus.</title>
        <authorList>
            <person name="Ruckert C."/>
            <person name="Nouioui I."/>
            <person name="Willmese J."/>
            <person name="van Wezel G."/>
            <person name="Klenk H.-P."/>
            <person name="Kalinowski J."/>
            <person name="Zotchev S.B."/>
        </authorList>
    </citation>
    <scope>NUCLEOTIDE SEQUENCE [LARGE SCALE GENOMIC DNA]</scope>
    <source>
        <strain evidence="2">ADI127-7</strain>
    </source>
</reference>
<protein>
    <submittedName>
        <fullName evidence="1">Uncharacterized protein</fullName>
    </submittedName>
</protein>
<proteinExistence type="predicted"/>
<sequence>MKSTTTPNRSFDRPRQALEVLFRPVLLAAEEKVLILMRHSQIAWSQSRFSRTGQVGYTAEMRRGHSRSTQDRHPVGQAAVFPKLRHQSITLRALRSTRASLTRPKIGWAAERVRLRSDDGRRRTGLLIVGQIDH</sequence>
<name>A0AAC9PV31_9PSEU</name>
<evidence type="ECO:0000313" key="2">
    <source>
        <dbReference type="Proteomes" id="UP000185511"/>
    </source>
</evidence>
<gene>
    <name evidence="1" type="ORF">UA74_28705</name>
</gene>
<organism evidence="1 2">
    <name type="scientific">Actinoalloteichus fjordicus</name>
    <dbReference type="NCBI Taxonomy" id="1612552"/>
    <lineage>
        <taxon>Bacteria</taxon>
        <taxon>Bacillati</taxon>
        <taxon>Actinomycetota</taxon>
        <taxon>Actinomycetes</taxon>
        <taxon>Pseudonocardiales</taxon>
        <taxon>Pseudonocardiaceae</taxon>
        <taxon>Actinoalloteichus</taxon>
    </lineage>
</organism>
<dbReference type="Proteomes" id="UP000185511">
    <property type="component" value="Chromosome"/>
</dbReference>
<dbReference type="KEGG" id="acad:UA74_28705"/>